<dbReference type="RefSeq" id="WP_176852347.1">
    <property type="nucleotide sequence ID" value="NZ_JABCJD010000001.1"/>
</dbReference>
<feature type="domain" description="SLBB" evidence="16">
    <location>
        <begin position="245"/>
        <end position="338"/>
    </location>
</feature>
<protein>
    <submittedName>
        <fullName evidence="17">Polysaccharide export protein</fullName>
    </submittedName>
</protein>
<evidence type="ECO:0000256" key="12">
    <source>
        <dbReference type="ARBA" id="ARBA00023139"/>
    </source>
</evidence>
<evidence type="ECO:0000259" key="15">
    <source>
        <dbReference type="Pfam" id="PF02563"/>
    </source>
</evidence>
<comment type="caution">
    <text evidence="17">The sequence shown here is derived from an EMBL/GenBank/DDBJ whole genome shotgun (WGS) entry which is preliminary data.</text>
</comment>
<keyword evidence="4" id="KW-1134">Transmembrane beta strand</keyword>
<dbReference type="Pfam" id="PF22461">
    <property type="entry name" value="SLBB_2"/>
    <property type="match status" value="2"/>
</dbReference>
<evidence type="ECO:0000256" key="13">
    <source>
        <dbReference type="ARBA" id="ARBA00023237"/>
    </source>
</evidence>
<evidence type="ECO:0000313" key="20">
    <source>
        <dbReference type="Proteomes" id="UP000592216"/>
    </source>
</evidence>
<evidence type="ECO:0000256" key="11">
    <source>
        <dbReference type="ARBA" id="ARBA00023136"/>
    </source>
</evidence>
<keyword evidence="13" id="KW-0998">Cell outer membrane</keyword>
<dbReference type="Gene3D" id="3.10.560.10">
    <property type="entry name" value="Outer membrane lipoprotein wza domain like"/>
    <property type="match status" value="2"/>
</dbReference>
<dbReference type="InterPro" id="IPR003715">
    <property type="entry name" value="Poly_export_N"/>
</dbReference>
<keyword evidence="8" id="KW-0625">Polysaccharide transport</keyword>
<keyword evidence="14" id="KW-0449">Lipoprotein</keyword>
<keyword evidence="6" id="KW-0812">Transmembrane</keyword>
<keyword evidence="3" id="KW-0813">Transport</keyword>
<dbReference type="PROSITE" id="PS51257">
    <property type="entry name" value="PROKAR_LIPOPROTEIN"/>
    <property type="match status" value="1"/>
</dbReference>
<dbReference type="GO" id="GO:0015159">
    <property type="term" value="F:polysaccharide transmembrane transporter activity"/>
    <property type="evidence" value="ECO:0007669"/>
    <property type="project" value="InterPro"/>
</dbReference>
<feature type="domain" description="SLBB" evidence="16">
    <location>
        <begin position="172"/>
        <end position="239"/>
    </location>
</feature>
<reference evidence="19 20" key="1">
    <citation type="submission" date="2020-04" db="EMBL/GenBank/DDBJ databases">
        <title>Donghicola sp., a member of the Rhodobacteraceae family isolated from mangrove forest in Thailand.</title>
        <authorList>
            <person name="Charoenyingcharoen P."/>
            <person name="Yukphan P."/>
        </authorList>
    </citation>
    <scope>NUCLEOTIDE SEQUENCE [LARGE SCALE GENOMIC DNA]</scope>
    <source>
        <strain evidence="17 20">B5-SW-15</strain>
        <strain evidence="18 19">C2-DW-16</strain>
    </source>
</reference>
<dbReference type="EMBL" id="JABCJD010000001">
    <property type="protein sequence ID" value="NVO25931.1"/>
    <property type="molecule type" value="Genomic_DNA"/>
</dbReference>
<dbReference type="InterPro" id="IPR054765">
    <property type="entry name" value="SLBB_dom"/>
</dbReference>
<organism evidence="17 20">
    <name type="scientific">Donghicola mangrovi</name>
    <dbReference type="NCBI Taxonomy" id="2729614"/>
    <lineage>
        <taxon>Bacteria</taxon>
        <taxon>Pseudomonadati</taxon>
        <taxon>Pseudomonadota</taxon>
        <taxon>Alphaproteobacteria</taxon>
        <taxon>Rhodobacterales</taxon>
        <taxon>Roseobacteraceae</taxon>
        <taxon>Donghicola</taxon>
    </lineage>
</organism>
<feature type="domain" description="Polysaccharide export protein N-terminal" evidence="15">
    <location>
        <begin position="74"/>
        <end position="155"/>
    </location>
</feature>
<evidence type="ECO:0000256" key="7">
    <source>
        <dbReference type="ARBA" id="ARBA00022729"/>
    </source>
</evidence>
<evidence type="ECO:0000256" key="5">
    <source>
        <dbReference type="ARBA" id="ARBA00022597"/>
    </source>
</evidence>
<dbReference type="Proteomes" id="UP000592216">
    <property type="component" value="Unassembled WGS sequence"/>
</dbReference>
<sequence length="369" mass="39175">MLRLVLSLVVVSSLAACGIPRGAALKSEVLRGSSSQNAAYDVVELNRASLAMVEKWPSTGASLQHGWVGGSTGSPTYVIRPGDLLSLSIWDSQENSLLTGANEKQARVNDVRVSNSGSVFLPYVGNVQVGGLSIEAARDDIANQMESIAPSVQVLLSAQPGRNNLARIVDGVARPGAYPLVDRSYSVLNMIADAGGIQDNIQNPVVRLIRGGQTYEVFANDLTEDGRLDAVLRGGDKVTIADMPQNVTVMGSAGRETLVPLKNPPVTALQAISLAGGLNDSRADLKGVLVLRQYKHDAVRLDTHGPDKDMVIFALDLTKAEGLFAAQQFEVNPDDIIYASEAPLVLISNFLSVFRLGGASYTQAQNLVN</sequence>
<evidence type="ECO:0000313" key="19">
    <source>
        <dbReference type="Proteomes" id="UP000523601"/>
    </source>
</evidence>
<keyword evidence="10" id="KW-0626">Porin</keyword>
<evidence type="ECO:0000256" key="1">
    <source>
        <dbReference type="ARBA" id="ARBA00004571"/>
    </source>
</evidence>
<evidence type="ECO:0000256" key="6">
    <source>
        <dbReference type="ARBA" id="ARBA00022692"/>
    </source>
</evidence>
<dbReference type="InterPro" id="IPR049712">
    <property type="entry name" value="Poly_export"/>
</dbReference>
<evidence type="ECO:0000256" key="14">
    <source>
        <dbReference type="ARBA" id="ARBA00023288"/>
    </source>
</evidence>
<evidence type="ECO:0000313" key="18">
    <source>
        <dbReference type="EMBL" id="NVO25931.1"/>
    </source>
</evidence>
<dbReference type="GO" id="GO:0006811">
    <property type="term" value="P:monoatomic ion transport"/>
    <property type="evidence" value="ECO:0007669"/>
    <property type="project" value="UniProtKB-KW"/>
</dbReference>
<dbReference type="PANTHER" id="PTHR33619:SF3">
    <property type="entry name" value="POLYSACCHARIDE EXPORT PROTEIN GFCE-RELATED"/>
    <property type="match status" value="1"/>
</dbReference>
<keyword evidence="11" id="KW-0472">Membrane</keyword>
<keyword evidence="12" id="KW-0564">Palmitate</keyword>
<evidence type="ECO:0000256" key="9">
    <source>
        <dbReference type="ARBA" id="ARBA00023065"/>
    </source>
</evidence>
<evidence type="ECO:0000313" key="17">
    <source>
        <dbReference type="EMBL" id="NVO22477.1"/>
    </source>
</evidence>
<name>A0A850PYY1_9RHOB</name>
<evidence type="ECO:0000256" key="2">
    <source>
        <dbReference type="ARBA" id="ARBA00009450"/>
    </source>
</evidence>
<evidence type="ECO:0000256" key="3">
    <source>
        <dbReference type="ARBA" id="ARBA00022448"/>
    </source>
</evidence>
<keyword evidence="19" id="KW-1185">Reference proteome</keyword>
<dbReference type="PANTHER" id="PTHR33619">
    <property type="entry name" value="POLYSACCHARIDE EXPORT PROTEIN GFCE-RELATED"/>
    <property type="match status" value="1"/>
</dbReference>
<evidence type="ECO:0000259" key="16">
    <source>
        <dbReference type="Pfam" id="PF22461"/>
    </source>
</evidence>
<dbReference type="GO" id="GO:0015288">
    <property type="term" value="F:porin activity"/>
    <property type="evidence" value="ECO:0007669"/>
    <property type="project" value="UniProtKB-KW"/>
</dbReference>
<dbReference type="AlphaFoldDB" id="A0A850PYY1"/>
<accession>A0A850PYY1</accession>
<dbReference type="GO" id="GO:0009279">
    <property type="term" value="C:cell outer membrane"/>
    <property type="evidence" value="ECO:0007669"/>
    <property type="project" value="UniProtKB-SubCell"/>
</dbReference>
<evidence type="ECO:0000256" key="8">
    <source>
        <dbReference type="ARBA" id="ARBA00023047"/>
    </source>
</evidence>
<dbReference type="EMBL" id="JABCJE010000001">
    <property type="protein sequence ID" value="NVO22477.1"/>
    <property type="molecule type" value="Genomic_DNA"/>
</dbReference>
<dbReference type="GO" id="GO:0046930">
    <property type="term" value="C:pore complex"/>
    <property type="evidence" value="ECO:0007669"/>
    <property type="project" value="UniProtKB-KW"/>
</dbReference>
<dbReference type="Proteomes" id="UP000523601">
    <property type="component" value="Unassembled WGS sequence"/>
</dbReference>
<proteinExistence type="inferred from homology"/>
<keyword evidence="5" id="KW-0762">Sugar transport</keyword>
<gene>
    <name evidence="18" type="ORF">HJ526_00735</name>
    <name evidence="17" type="ORF">HJ536_03830</name>
</gene>
<evidence type="ECO:0000256" key="10">
    <source>
        <dbReference type="ARBA" id="ARBA00023114"/>
    </source>
</evidence>
<keyword evidence="9" id="KW-0406">Ion transport</keyword>
<keyword evidence="7" id="KW-0732">Signal</keyword>
<evidence type="ECO:0000256" key="4">
    <source>
        <dbReference type="ARBA" id="ARBA00022452"/>
    </source>
</evidence>
<dbReference type="Pfam" id="PF02563">
    <property type="entry name" value="Poly_export"/>
    <property type="match status" value="1"/>
</dbReference>
<comment type="similarity">
    <text evidence="2">Belongs to the BexD/CtrA/VexA family.</text>
</comment>
<dbReference type="Gene3D" id="3.30.1950.10">
    <property type="entry name" value="wza like domain"/>
    <property type="match status" value="1"/>
</dbReference>
<comment type="subcellular location">
    <subcellularLocation>
        <location evidence="1">Cell outer membrane</location>
        <topology evidence="1">Multi-pass membrane protein</topology>
    </subcellularLocation>
</comment>